<dbReference type="EMBL" id="CAJNOQ010028372">
    <property type="protein sequence ID" value="CAF1560993.1"/>
    <property type="molecule type" value="Genomic_DNA"/>
</dbReference>
<keyword evidence="3" id="KW-1185">Reference proteome</keyword>
<gene>
    <name evidence="1" type="ORF">GPM918_LOCUS39764</name>
    <name evidence="2" type="ORF">SRO942_LOCUS40665</name>
</gene>
<protein>
    <submittedName>
        <fullName evidence="1">Uncharacterized protein</fullName>
    </submittedName>
</protein>
<evidence type="ECO:0000313" key="3">
    <source>
        <dbReference type="Proteomes" id="UP000663829"/>
    </source>
</evidence>
<dbReference type="Proteomes" id="UP000663829">
    <property type="component" value="Unassembled WGS sequence"/>
</dbReference>
<evidence type="ECO:0000313" key="1">
    <source>
        <dbReference type="EMBL" id="CAF1560993.1"/>
    </source>
</evidence>
<proteinExistence type="predicted"/>
<dbReference type="AlphaFoldDB" id="A0A815XSC4"/>
<sequence>RRDGDMLAAVLHAFDRGSKISQVDTSLDPLYPPVTKTFPDDNKVALCPRRGDDMLAVAFH</sequence>
<dbReference type="EMBL" id="CAJOBC010094126">
    <property type="protein sequence ID" value="CAF4422507.1"/>
    <property type="molecule type" value="Genomic_DNA"/>
</dbReference>
<accession>A0A815XSC4</accession>
<organism evidence="1 3">
    <name type="scientific">Didymodactylos carnosus</name>
    <dbReference type="NCBI Taxonomy" id="1234261"/>
    <lineage>
        <taxon>Eukaryota</taxon>
        <taxon>Metazoa</taxon>
        <taxon>Spiralia</taxon>
        <taxon>Gnathifera</taxon>
        <taxon>Rotifera</taxon>
        <taxon>Eurotatoria</taxon>
        <taxon>Bdelloidea</taxon>
        <taxon>Philodinida</taxon>
        <taxon>Philodinidae</taxon>
        <taxon>Didymodactylos</taxon>
    </lineage>
</organism>
<comment type="caution">
    <text evidence="1">The sequence shown here is derived from an EMBL/GenBank/DDBJ whole genome shotgun (WGS) entry which is preliminary data.</text>
</comment>
<name>A0A815XSC4_9BILA</name>
<reference evidence="1" key="1">
    <citation type="submission" date="2021-02" db="EMBL/GenBank/DDBJ databases">
        <authorList>
            <person name="Nowell W R."/>
        </authorList>
    </citation>
    <scope>NUCLEOTIDE SEQUENCE</scope>
</reference>
<dbReference type="Proteomes" id="UP000681722">
    <property type="component" value="Unassembled WGS sequence"/>
</dbReference>
<evidence type="ECO:0000313" key="2">
    <source>
        <dbReference type="EMBL" id="CAF4422507.1"/>
    </source>
</evidence>
<feature type="non-terminal residue" evidence="1">
    <location>
        <position position="1"/>
    </location>
</feature>